<sequence length="124" mass="14658">MEEELLYYELTRQIIGVSYTVHNMLGFGHREKVLQRAHEIEYGKLGLKFKKEAPVRIFYDGRIIAKYYMDFLVDNKVVVELKLANEFYTKDVKQILSYLKANNLRLGLLIIFNKEGVKVKRIIN</sequence>
<accession>A0A1G1XQR7</accession>
<evidence type="ECO:0008006" key="3">
    <source>
        <dbReference type="Google" id="ProtNLM"/>
    </source>
</evidence>
<dbReference type="EMBL" id="MHHZ01000004">
    <property type="protein sequence ID" value="OGY42362.1"/>
    <property type="molecule type" value="Genomic_DNA"/>
</dbReference>
<dbReference type="AlphaFoldDB" id="A0A1G1XQR7"/>
<proteinExistence type="predicted"/>
<dbReference type="Proteomes" id="UP000176498">
    <property type="component" value="Unassembled WGS sequence"/>
</dbReference>
<reference evidence="1 2" key="1">
    <citation type="journal article" date="2016" name="Nat. Commun.">
        <title>Thousands of microbial genomes shed light on interconnected biogeochemical processes in an aquifer system.</title>
        <authorList>
            <person name="Anantharaman K."/>
            <person name="Brown C.T."/>
            <person name="Hug L.A."/>
            <person name="Sharon I."/>
            <person name="Castelle C.J."/>
            <person name="Probst A.J."/>
            <person name="Thomas B.C."/>
            <person name="Singh A."/>
            <person name="Wilkins M.J."/>
            <person name="Karaoz U."/>
            <person name="Brodie E.L."/>
            <person name="Williams K.H."/>
            <person name="Hubbard S.S."/>
            <person name="Banfield J.F."/>
        </authorList>
    </citation>
    <scope>NUCLEOTIDE SEQUENCE [LARGE SCALE GENOMIC DNA]</scope>
</reference>
<dbReference type="Pfam" id="PF13366">
    <property type="entry name" value="PDDEXK_3"/>
    <property type="match status" value="1"/>
</dbReference>
<protein>
    <recommendedName>
        <fullName evidence="3">GxxExxY protein</fullName>
    </recommendedName>
</protein>
<comment type="caution">
    <text evidence="1">The sequence shown here is derived from an EMBL/GenBank/DDBJ whole genome shotgun (WGS) entry which is preliminary data.</text>
</comment>
<organism evidence="1 2">
    <name type="scientific">Candidatus Buchananbacteria bacterium RBG_13_36_9</name>
    <dbReference type="NCBI Taxonomy" id="1797530"/>
    <lineage>
        <taxon>Bacteria</taxon>
        <taxon>Candidatus Buchananiibacteriota</taxon>
    </lineage>
</organism>
<dbReference type="InterPro" id="IPR026350">
    <property type="entry name" value="GxxExxY"/>
</dbReference>
<dbReference type="NCBIfam" id="TIGR04256">
    <property type="entry name" value="GxxExxY"/>
    <property type="match status" value="1"/>
</dbReference>
<gene>
    <name evidence="1" type="ORF">A2Y82_04330</name>
</gene>
<evidence type="ECO:0000313" key="1">
    <source>
        <dbReference type="EMBL" id="OGY42362.1"/>
    </source>
</evidence>
<evidence type="ECO:0000313" key="2">
    <source>
        <dbReference type="Proteomes" id="UP000176498"/>
    </source>
</evidence>
<name>A0A1G1XQR7_9BACT</name>